<dbReference type="AlphaFoldDB" id="A0A9P1GWX8"/>
<dbReference type="OrthoDB" id="412788at2759"/>
<gene>
    <name evidence="3" type="ORF">PPNO1_LOCUS1618</name>
</gene>
<comment type="similarity">
    <text evidence="1">Belongs to the asaB hydroxylase/desaturase family.</text>
</comment>
<evidence type="ECO:0000256" key="1">
    <source>
        <dbReference type="ARBA" id="ARBA00023604"/>
    </source>
</evidence>
<dbReference type="NCBIfam" id="NF041278">
    <property type="entry name" value="CmcJ_NvfI_EfuI"/>
    <property type="match status" value="1"/>
</dbReference>
<keyword evidence="4" id="KW-1185">Reference proteome</keyword>
<dbReference type="PANTHER" id="PTHR34598">
    <property type="entry name" value="BLL6449 PROTEIN"/>
    <property type="match status" value="1"/>
</dbReference>
<protein>
    <recommendedName>
        <fullName evidence="5">Methyltransferase</fullName>
    </recommendedName>
</protein>
<evidence type="ECO:0000313" key="3">
    <source>
        <dbReference type="EMBL" id="CAI4211845.1"/>
    </source>
</evidence>
<feature type="compositionally biased region" description="Basic residues" evidence="2">
    <location>
        <begin position="48"/>
        <end position="73"/>
    </location>
</feature>
<proteinExistence type="inferred from homology"/>
<dbReference type="Proteomes" id="UP000838763">
    <property type="component" value="Unassembled WGS sequence"/>
</dbReference>
<sequence>MAIQSSSRALRGDTTAQIAFFSPTDGTTPYNLVRAPKPNEPPQLLRRPPTRPHPRHPRRRNHPHPRPRLRPRRLPPVPSTERTFTDDASIRANVYPEIEALLLANVPGSEKVVIFDHTVRRTGPAAHRSPVLRAHIDQTPRAAEARVRRHLDPDEAETRLQRGDRYRIINVWRPLNAGPVESFPLAFASSATLRDDDVVPVRHIYDTFEGETAAIAHHPDQRWLYLGAMGPDEALLLQCFDSDALREGTKVRGGRLAHTAFEHPGSLPDAEGRESIEIRALVFGP</sequence>
<evidence type="ECO:0000313" key="4">
    <source>
        <dbReference type="Proteomes" id="UP000838763"/>
    </source>
</evidence>
<dbReference type="GO" id="GO:0016491">
    <property type="term" value="F:oxidoreductase activity"/>
    <property type="evidence" value="ECO:0007669"/>
    <property type="project" value="InterPro"/>
</dbReference>
<dbReference type="PANTHER" id="PTHR34598:SF1">
    <property type="entry name" value="PUTATIVE (AFU_ORTHOLOGUE AFUA_3G13140)-RELATED"/>
    <property type="match status" value="1"/>
</dbReference>
<evidence type="ECO:0000256" key="2">
    <source>
        <dbReference type="SAM" id="MobiDB-lite"/>
    </source>
</evidence>
<dbReference type="EMBL" id="CALLCH030000003">
    <property type="protein sequence ID" value="CAI4211845.1"/>
    <property type="molecule type" value="Genomic_DNA"/>
</dbReference>
<name>A0A9P1GWX8_9PEZI</name>
<comment type="caution">
    <text evidence="3">The sequence shown here is derived from an EMBL/GenBank/DDBJ whole genome shotgun (WGS) entry which is preliminary data.</text>
</comment>
<reference evidence="3" key="1">
    <citation type="submission" date="2022-11" db="EMBL/GenBank/DDBJ databases">
        <authorList>
            <person name="Scott C."/>
            <person name="Bruce N."/>
        </authorList>
    </citation>
    <scope>NUCLEOTIDE SEQUENCE</scope>
</reference>
<organism evidence="3 4">
    <name type="scientific">Parascedosporium putredinis</name>
    <dbReference type="NCBI Taxonomy" id="1442378"/>
    <lineage>
        <taxon>Eukaryota</taxon>
        <taxon>Fungi</taxon>
        <taxon>Dikarya</taxon>
        <taxon>Ascomycota</taxon>
        <taxon>Pezizomycotina</taxon>
        <taxon>Sordariomycetes</taxon>
        <taxon>Hypocreomycetidae</taxon>
        <taxon>Microascales</taxon>
        <taxon>Microascaceae</taxon>
        <taxon>Parascedosporium</taxon>
    </lineage>
</organism>
<evidence type="ECO:0008006" key="5">
    <source>
        <dbReference type="Google" id="ProtNLM"/>
    </source>
</evidence>
<dbReference type="InterPro" id="IPR044053">
    <property type="entry name" value="AsaB-like"/>
</dbReference>
<accession>A0A9P1GWX8</accession>
<feature type="region of interest" description="Disordered" evidence="2">
    <location>
        <begin position="17"/>
        <end position="84"/>
    </location>
</feature>